<evidence type="ECO:0000256" key="6">
    <source>
        <dbReference type="ARBA" id="ARBA00037765"/>
    </source>
</evidence>
<proteinExistence type="inferred from homology"/>
<evidence type="ECO:0000256" key="9">
    <source>
        <dbReference type="SAM" id="SignalP"/>
    </source>
</evidence>
<accession>A0A3S2PD24</accession>
<evidence type="ECO:0000256" key="1">
    <source>
        <dbReference type="ARBA" id="ARBA00004613"/>
    </source>
</evidence>
<dbReference type="PANTHER" id="PTHR11318:SF4">
    <property type="entry name" value="GUANYLATE CYCLASE ACTIVATOR 2B"/>
    <property type="match status" value="1"/>
</dbReference>
<keyword evidence="3" id="KW-0964">Secreted</keyword>
<dbReference type="GO" id="GO:0030250">
    <property type="term" value="F:guanylate cyclase activator activity"/>
    <property type="evidence" value="ECO:0007669"/>
    <property type="project" value="InterPro"/>
</dbReference>
<evidence type="ECO:0000256" key="7">
    <source>
        <dbReference type="ARBA" id="ARBA00041176"/>
    </source>
</evidence>
<feature type="disulfide bond" evidence="8">
    <location>
        <begin position="99"/>
        <end position="107"/>
    </location>
</feature>
<dbReference type="GO" id="GO:0005576">
    <property type="term" value="C:extracellular region"/>
    <property type="evidence" value="ECO:0007669"/>
    <property type="project" value="UniProtKB-SubCell"/>
</dbReference>
<dbReference type="SUPFAM" id="SSF89890">
    <property type="entry name" value="Proguanylin"/>
    <property type="match status" value="1"/>
</dbReference>
<dbReference type="InterPro" id="IPR000879">
    <property type="entry name" value="Guanylin"/>
</dbReference>
<dbReference type="EMBL" id="CM012441">
    <property type="protein sequence ID" value="RVE72376.1"/>
    <property type="molecule type" value="Genomic_DNA"/>
</dbReference>
<feature type="signal peptide" evidence="9">
    <location>
        <begin position="1"/>
        <end position="21"/>
    </location>
</feature>
<comment type="function">
    <text evidence="6">Endogenous activator of intestinal guanylate cyclase. It stimulates this enzyme through the same receptor binding region as the heat-stable enterotoxins. May be a potent physiological regulator of intestinal fluid and electrolyte transport. May be an autocrine/paracrine regulator of intestinal salt and water transport.</text>
</comment>
<dbReference type="InterPro" id="IPR036382">
    <property type="entry name" value="Guanylin_sf"/>
</dbReference>
<protein>
    <recommendedName>
        <fullName evidence="7">Guanylate cyclase activator 2B</fullName>
    </recommendedName>
</protein>
<dbReference type="PRINTS" id="PR00774">
    <property type="entry name" value="GUANYLIN"/>
</dbReference>
<evidence type="ECO:0000256" key="3">
    <source>
        <dbReference type="ARBA" id="ARBA00022525"/>
    </source>
</evidence>
<evidence type="ECO:0000313" key="11">
    <source>
        <dbReference type="Proteomes" id="UP000283210"/>
    </source>
</evidence>
<gene>
    <name evidence="10" type="ORF">OJAV_G00039020</name>
</gene>
<dbReference type="Gene3D" id="3.90.1450.10">
    <property type="entry name" value="Guanylin"/>
    <property type="match status" value="1"/>
</dbReference>
<feature type="chain" id="PRO_5018557489" description="Guanylate cyclase activator 2B" evidence="9">
    <location>
        <begin position="22"/>
        <end position="125"/>
    </location>
</feature>
<reference evidence="10 11" key="1">
    <citation type="submission" date="2018-11" db="EMBL/GenBank/DDBJ databases">
        <authorList>
            <person name="Lopez-Roques C."/>
            <person name="Donnadieu C."/>
            <person name="Bouchez O."/>
            <person name="Klopp C."/>
            <person name="Cabau C."/>
            <person name="Zahm M."/>
        </authorList>
    </citation>
    <scope>NUCLEOTIDE SEQUENCE [LARGE SCALE GENOMIC DNA]</scope>
    <source>
        <strain evidence="10">RS831</strain>
        <tissue evidence="10">Whole body</tissue>
    </source>
</reference>
<dbReference type="AlphaFoldDB" id="A0A3S2PD24"/>
<reference evidence="10 11" key="2">
    <citation type="submission" date="2019-01" db="EMBL/GenBank/DDBJ databases">
        <title>A chromosome length genome reference of the Java medaka (oryzias javanicus).</title>
        <authorList>
            <person name="Herpin A."/>
            <person name="Takehana Y."/>
            <person name="Naruse K."/>
            <person name="Ansai S."/>
            <person name="Kawaguchi M."/>
        </authorList>
    </citation>
    <scope>NUCLEOTIDE SEQUENCE [LARGE SCALE GENOMIC DNA]</scope>
    <source>
        <strain evidence="10">RS831</strain>
        <tissue evidence="10">Whole body</tissue>
    </source>
</reference>
<evidence type="ECO:0000256" key="5">
    <source>
        <dbReference type="ARBA" id="ARBA00023157"/>
    </source>
</evidence>
<dbReference type="PANTHER" id="PTHR11318">
    <property type="entry name" value="GUANYLIN FAMILY MEMBER"/>
    <property type="match status" value="1"/>
</dbReference>
<dbReference type="PIRSF" id="PIRSF001849">
    <property type="entry name" value="Guanylin"/>
    <property type="match status" value="1"/>
</dbReference>
<evidence type="ECO:0000256" key="8">
    <source>
        <dbReference type="PIRSR" id="PIRSR001849-50"/>
    </source>
</evidence>
<organism evidence="10 11">
    <name type="scientific">Oryzias javanicus</name>
    <name type="common">Javanese ricefish</name>
    <name type="synonym">Aplocheilus javanicus</name>
    <dbReference type="NCBI Taxonomy" id="123683"/>
    <lineage>
        <taxon>Eukaryota</taxon>
        <taxon>Metazoa</taxon>
        <taxon>Chordata</taxon>
        <taxon>Craniata</taxon>
        <taxon>Vertebrata</taxon>
        <taxon>Euteleostomi</taxon>
        <taxon>Actinopterygii</taxon>
        <taxon>Neopterygii</taxon>
        <taxon>Teleostei</taxon>
        <taxon>Neoteleostei</taxon>
        <taxon>Acanthomorphata</taxon>
        <taxon>Ovalentaria</taxon>
        <taxon>Atherinomorphae</taxon>
        <taxon>Beloniformes</taxon>
        <taxon>Adrianichthyidae</taxon>
        <taxon>Oryziinae</taxon>
        <taxon>Oryzias</taxon>
    </lineage>
</organism>
<keyword evidence="5 8" id="KW-1015">Disulfide bond</keyword>
<feature type="disulfide bond" evidence="8">
    <location>
        <begin position="61"/>
        <end position="74"/>
    </location>
</feature>
<dbReference type="Proteomes" id="UP000283210">
    <property type="component" value="Chromosome 5"/>
</dbReference>
<evidence type="ECO:0000256" key="4">
    <source>
        <dbReference type="ARBA" id="ARBA00022729"/>
    </source>
</evidence>
<keyword evidence="11" id="KW-1185">Reference proteome</keyword>
<keyword evidence="4 9" id="KW-0732">Signal</keyword>
<comment type="similarity">
    <text evidence="2">Belongs to the guanylin family.</text>
</comment>
<dbReference type="Pfam" id="PF02058">
    <property type="entry name" value="Guanylin"/>
    <property type="match status" value="1"/>
</dbReference>
<sequence>MRRLRVALVLLLLSVCRGALSVHVQVEDQVFPLEAVKQLKTLLDSNAVHSHLANARAAAVCENPLLPQVFHPTCREEGADAIFTKLMSIMLSSDPCEICANPSCFGCMKLPGSSLRPHSVSRLSG</sequence>
<evidence type="ECO:0000256" key="2">
    <source>
        <dbReference type="ARBA" id="ARBA00009883"/>
    </source>
</evidence>
<evidence type="ECO:0000313" key="10">
    <source>
        <dbReference type="EMBL" id="RVE72376.1"/>
    </source>
</evidence>
<name>A0A3S2PD24_ORYJA</name>
<comment type="subcellular location">
    <subcellularLocation>
        <location evidence="1">Secreted</location>
    </subcellularLocation>
</comment>
<dbReference type="OrthoDB" id="8936251at2759"/>
<feature type="disulfide bond" evidence="8">
    <location>
        <begin position="96"/>
        <end position="104"/>
    </location>
</feature>